<dbReference type="CDD" id="cd00077">
    <property type="entry name" value="HDc"/>
    <property type="match status" value="1"/>
</dbReference>
<dbReference type="SMART" id="SM00471">
    <property type="entry name" value="HDc"/>
    <property type="match status" value="1"/>
</dbReference>
<gene>
    <name evidence="8" type="primary">yqeK</name>
    <name evidence="8" type="ORF">H8S40_07025</name>
</gene>
<dbReference type="InterPro" id="IPR051094">
    <property type="entry name" value="Diverse_Catalytic_Enzymes"/>
</dbReference>
<dbReference type="InterPro" id="IPR006674">
    <property type="entry name" value="HD_domain"/>
</dbReference>
<evidence type="ECO:0000256" key="3">
    <source>
        <dbReference type="ARBA" id="ARBA00022741"/>
    </source>
</evidence>
<keyword evidence="4 8" id="KW-0378">Hydrolase</keyword>
<dbReference type="InterPro" id="IPR005249">
    <property type="entry name" value="YqeK"/>
</dbReference>
<accession>A0ABR7G7A7</accession>
<dbReference type="EC" id="3.6.1.41" evidence="1"/>
<evidence type="ECO:0000313" key="9">
    <source>
        <dbReference type="Proteomes" id="UP000631576"/>
    </source>
</evidence>
<dbReference type="PANTHER" id="PTHR35795:SF1">
    <property type="entry name" value="BIS(5'-NUCLEOSYL)-TETRAPHOSPHATASE, SYMMETRICAL"/>
    <property type="match status" value="1"/>
</dbReference>
<dbReference type="NCBIfam" id="TIGR00277">
    <property type="entry name" value="HDIG"/>
    <property type="match status" value="1"/>
</dbReference>
<evidence type="ECO:0000256" key="4">
    <source>
        <dbReference type="ARBA" id="ARBA00022801"/>
    </source>
</evidence>
<keyword evidence="9" id="KW-1185">Reference proteome</keyword>
<keyword evidence="3" id="KW-0547">Nucleotide-binding</keyword>
<feature type="domain" description="HD" evidence="7">
    <location>
        <begin position="26"/>
        <end position="141"/>
    </location>
</feature>
<evidence type="ECO:0000259" key="7">
    <source>
        <dbReference type="PROSITE" id="PS51831"/>
    </source>
</evidence>
<dbReference type="Gene3D" id="1.10.3210.10">
    <property type="entry name" value="Hypothetical protein af1432"/>
    <property type="match status" value="1"/>
</dbReference>
<protein>
    <recommendedName>
        <fullName evidence="1">bis(5'-nucleosyl)-tetraphosphatase (symmetrical)</fullName>
        <ecNumber evidence="1">3.6.1.41</ecNumber>
    </recommendedName>
</protein>
<evidence type="ECO:0000256" key="1">
    <source>
        <dbReference type="ARBA" id="ARBA00012506"/>
    </source>
</evidence>
<sequence length="194" mass="22519">MLQKGKTKMDLDKISKKLEKKLKPDRYRHTKGVMYTAAAMAMRYEQDIQEAMLAGLLHDCGKFTSSEEQVELCKKYKIELSEAELQVLPLIHAKLGAYLAKEKYKVDNERVINAILYHTTGRPNMTMLDKIIYLSDYIEPGRKMIPGLTEVRKEAFTDIDHAVSLCAKNTLEYLKWQKRPIDPMTAKTYEYYSK</sequence>
<dbReference type="PROSITE" id="PS51831">
    <property type="entry name" value="HD"/>
    <property type="match status" value="1"/>
</dbReference>
<proteinExistence type="predicted"/>
<comment type="catalytic activity">
    <reaction evidence="6">
        <text>P(1),P(4)-bis(5'-adenosyl) tetraphosphate + H2O = 2 ADP + 2 H(+)</text>
        <dbReference type="Rhea" id="RHEA:24252"/>
        <dbReference type="ChEBI" id="CHEBI:15377"/>
        <dbReference type="ChEBI" id="CHEBI:15378"/>
        <dbReference type="ChEBI" id="CHEBI:58141"/>
        <dbReference type="ChEBI" id="CHEBI:456216"/>
        <dbReference type="EC" id="3.6.1.41"/>
    </reaction>
</comment>
<dbReference type="Proteomes" id="UP000631576">
    <property type="component" value="Unassembled WGS sequence"/>
</dbReference>
<evidence type="ECO:0000256" key="6">
    <source>
        <dbReference type="ARBA" id="ARBA00049417"/>
    </source>
</evidence>
<dbReference type="Pfam" id="PF01966">
    <property type="entry name" value="HD"/>
    <property type="match status" value="1"/>
</dbReference>
<comment type="caution">
    <text evidence="8">The sequence shown here is derived from an EMBL/GenBank/DDBJ whole genome shotgun (WGS) entry which is preliminary data.</text>
</comment>
<dbReference type="EMBL" id="JACOPE010000001">
    <property type="protein sequence ID" value="MBC5683322.1"/>
    <property type="molecule type" value="Genomic_DNA"/>
</dbReference>
<dbReference type="PANTHER" id="PTHR35795">
    <property type="entry name" value="SLR1885 PROTEIN"/>
    <property type="match status" value="1"/>
</dbReference>
<dbReference type="SUPFAM" id="SSF109604">
    <property type="entry name" value="HD-domain/PDEase-like"/>
    <property type="match status" value="1"/>
</dbReference>
<evidence type="ECO:0000313" key="8">
    <source>
        <dbReference type="EMBL" id="MBC5683322.1"/>
    </source>
</evidence>
<dbReference type="NCBIfam" id="TIGR00488">
    <property type="entry name" value="bis(5'-nucleosyl)-tetraphosphatase (symmetrical) YqeK"/>
    <property type="match status" value="1"/>
</dbReference>
<evidence type="ECO:0000256" key="2">
    <source>
        <dbReference type="ARBA" id="ARBA00022723"/>
    </source>
</evidence>
<organism evidence="8 9">
    <name type="scientific">Ruminococcus hominis</name>
    <dbReference type="NCBI Taxonomy" id="2763065"/>
    <lineage>
        <taxon>Bacteria</taxon>
        <taxon>Bacillati</taxon>
        <taxon>Bacillota</taxon>
        <taxon>Clostridia</taxon>
        <taxon>Eubacteriales</taxon>
        <taxon>Oscillospiraceae</taxon>
        <taxon>Ruminococcus</taxon>
    </lineage>
</organism>
<reference evidence="8 9" key="1">
    <citation type="submission" date="2020-08" db="EMBL/GenBank/DDBJ databases">
        <title>Genome public.</title>
        <authorList>
            <person name="Liu C."/>
            <person name="Sun Q."/>
        </authorList>
    </citation>
    <scope>NUCLEOTIDE SEQUENCE [LARGE SCALE GENOMIC DNA]</scope>
    <source>
        <strain evidence="8 9">NSJ-13</strain>
    </source>
</reference>
<dbReference type="GO" id="GO:0008803">
    <property type="term" value="F:bis(5'-nucleosyl)-tetraphosphatase (symmetrical) activity"/>
    <property type="evidence" value="ECO:0007669"/>
    <property type="project" value="UniProtKB-EC"/>
</dbReference>
<dbReference type="InterPro" id="IPR003607">
    <property type="entry name" value="HD/PDEase_dom"/>
</dbReference>
<name>A0ABR7G7A7_9FIRM</name>
<keyword evidence="5" id="KW-0408">Iron</keyword>
<keyword evidence="2" id="KW-0479">Metal-binding</keyword>
<evidence type="ECO:0000256" key="5">
    <source>
        <dbReference type="ARBA" id="ARBA00023004"/>
    </source>
</evidence>
<dbReference type="InterPro" id="IPR006675">
    <property type="entry name" value="HDIG_dom"/>
</dbReference>